<proteinExistence type="inferred from homology"/>
<organism evidence="10 11">
    <name type="scientific">Caldalkalibacillus horti</name>
    <dbReference type="NCBI Taxonomy" id="77523"/>
    <lineage>
        <taxon>Bacteria</taxon>
        <taxon>Bacillati</taxon>
        <taxon>Bacillota</taxon>
        <taxon>Bacilli</taxon>
        <taxon>Bacillales</taxon>
        <taxon>Bacillaceae</taxon>
        <taxon>Caldalkalibacillus</taxon>
    </lineage>
</organism>
<sequence length="70" mass="8012">MGFLSKIGNGFRKSAHFFRDGWLELKKVRWPNRKELVSYTLVVLTTVVLIAIFFTIIDSGLSELLRVILG</sequence>
<dbReference type="InterPro" id="IPR038379">
    <property type="entry name" value="SecE_sf"/>
</dbReference>
<gene>
    <name evidence="9" type="primary">secE</name>
    <name evidence="10" type="ORF">J2S11_001950</name>
</gene>
<dbReference type="InterPro" id="IPR001901">
    <property type="entry name" value="Translocase_SecE/Sec61-g"/>
</dbReference>
<dbReference type="PANTHER" id="PTHR33910:SF1">
    <property type="entry name" value="PROTEIN TRANSLOCASE SUBUNIT SECE"/>
    <property type="match status" value="1"/>
</dbReference>
<evidence type="ECO:0000313" key="11">
    <source>
        <dbReference type="Proteomes" id="UP001235840"/>
    </source>
</evidence>
<evidence type="ECO:0000313" key="10">
    <source>
        <dbReference type="EMBL" id="MDQ0166049.1"/>
    </source>
</evidence>
<comment type="subunit">
    <text evidence="9">Component of the Sec protein translocase complex. Heterotrimer consisting of SecY, SecE and SecG subunits. The heterotrimers can form oligomers, although 1 heterotrimer is thought to be able to translocate proteins. Interacts with the ribosome. Interacts with SecDF, and other proteins may be involved. Interacts with SecA.</text>
</comment>
<evidence type="ECO:0000256" key="3">
    <source>
        <dbReference type="ARBA" id="ARBA00022475"/>
    </source>
</evidence>
<dbReference type="Pfam" id="PF00584">
    <property type="entry name" value="SecE"/>
    <property type="match status" value="1"/>
</dbReference>
<dbReference type="Gene3D" id="1.20.5.1030">
    <property type="entry name" value="Preprotein translocase secy subunit"/>
    <property type="match status" value="1"/>
</dbReference>
<dbReference type="InterPro" id="IPR005807">
    <property type="entry name" value="SecE_bac"/>
</dbReference>
<keyword evidence="6 9" id="KW-1133">Transmembrane helix</keyword>
<evidence type="ECO:0000256" key="9">
    <source>
        <dbReference type="HAMAP-Rule" id="MF_00422"/>
    </source>
</evidence>
<keyword evidence="2 9" id="KW-0813">Transport</keyword>
<keyword evidence="3 9" id="KW-1003">Cell membrane</keyword>
<keyword evidence="8 9" id="KW-0472">Membrane</keyword>
<dbReference type="PANTHER" id="PTHR33910">
    <property type="entry name" value="PROTEIN TRANSLOCASE SUBUNIT SECE"/>
    <property type="match status" value="1"/>
</dbReference>
<dbReference type="NCBIfam" id="TIGR00964">
    <property type="entry name" value="secE_bact"/>
    <property type="match status" value="1"/>
</dbReference>
<feature type="transmembrane region" description="Helical" evidence="9">
    <location>
        <begin position="36"/>
        <end position="57"/>
    </location>
</feature>
<dbReference type="Proteomes" id="UP001235840">
    <property type="component" value="Unassembled WGS sequence"/>
</dbReference>
<comment type="caution">
    <text evidence="10">The sequence shown here is derived from an EMBL/GenBank/DDBJ whole genome shotgun (WGS) entry which is preliminary data.</text>
</comment>
<accession>A0ABT9VYK4</accession>
<dbReference type="EMBL" id="JAUSTY010000007">
    <property type="protein sequence ID" value="MDQ0166049.1"/>
    <property type="molecule type" value="Genomic_DNA"/>
</dbReference>
<protein>
    <recommendedName>
        <fullName evidence="9">Protein translocase subunit SecE</fullName>
    </recommendedName>
</protein>
<keyword evidence="11" id="KW-1185">Reference proteome</keyword>
<keyword evidence="4 9" id="KW-0812">Transmembrane</keyword>
<name>A0ABT9VYK4_9BACI</name>
<comment type="subcellular location">
    <subcellularLocation>
        <location evidence="9">Cell membrane</location>
        <topology evidence="9">Single-pass membrane protein</topology>
    </subcellularLocation>
    <subcellularLocation>
        <location evidence="1">Membrane</location>
    </subcellularLocation>
</comment>
<evidence type="ECO:0000256" key="1">
    <source>
        <dbReference type="ARBA" id="ARBA00004370"/>
    </source>
</evidence>
<dbReference type="PROSITE" id="PS01067">
    <property type="entry name" value="SECE_SEC61G"/>
    <property type="match status" value="1"/>
</dbReference>
<evidence type="ECO:0000256" key="7">
    <source>
        <dbReference type="ARBA" id="ARBA00023010"/>
    </source>
</evidence>
<dbReference type="RefSeq" id="WP_307393967.1">
    <property type="nucleotide sequence ID" value="NZ_BAAADK010000048.1"/>
</dbReference>
<evidence type="ECO:0000256" key="8">
    <source>
        <dbReference type="ARBA" id="ARBA00023136"/>
    </source>
</evidence>
<evidence type="ECO:0000256" key="6">
    <source>
        <dbReference type="ARBA" id="ARBA00022989"/>
    </source>
</evidence>
<evidence type="ECO:0000256" key="4">
    <source>
        <dbReference type="ARBA" id="ARBA00022692"/>
    </source>
</evidence>
<keyword evidence="5 9" id="KW-0653">Protein transport</keyword>
<evidence type="ECO:0000256" key="2">
    <source>
        <dbReference type="ARBA" id="ARBA00022448"/>
    </source>
</evidence>
<comment type="similarity">
    <text evidence="9">Belongs to the SecE/SEC61-gamma family.</text>
</comment>
<evidence type="ECO:0000256" key="5">
    <source>
        <dbReference type="ARBA" id="ARBA00022927"/>
    </source>
</evidence>
<reference evidence="10 11" key="1">
    <citation type="submission" date="2023-07" db="EMBL/GenBank/DDBJ databases">
        <title>Genomic Encyclopedia of Type Strains, Phase IV (KMG-IV): sequencing the most valuable type-strain genomes for metagenomic binning, comparative biology and taxonomic classification.</title>
        <authorList>
            <person name="Goeker M."/>
        </authorList>
    </citation>
    <scope>NUCLEOTIDE SEQUENCE [LARGE SCALE GENOMIC DNA]</scope>
    <source>
        <strain evidence="10 11">DSM 12751</strain>
    </source>
</reference>
<keyword evidence="7 9" id="KW-0811">Translocation</keyword>
<dbReference type="HAMAP" id="MF_00422">
    <property type="entry name" value="SecE"/>
    <property type="match status" value="1"/>
</dbReference>
<comment type="function">
    <text evidence="9">Essential subunit of the Sec protein translocation channel SecYEG. Clamps together the 2 halves of SecY. May contact the channel plug during translocation.</text>
</comment>